<feature type="region of interest" description="Disordered" evidence="1">
    <location>
        <begin position="95"/>
        <end position="125"/>
    </location>
</feature>
<dbReference type="GeneID" id="37039376"/>
<sequence length="150" mass="15659">MRYDWTFTSSLASCRNGIVHCETSRPAPPLLSRSDHATLIHMNTPTAHDHRSELGSPGLVPDRAACSPDEGGTCPIASTGLEALLVPLCSARGWKTSRRSKGEGGHDKARENAEGAGGKTPPSLGAASKLADFSICLLKGACAPARAEQP</sequence>
<dbReference type="AlphaFoldDB" id="A0A316VMN1"/>
<gene>
    <name evidence="2" type="ORF">IE81DRAFT_64245</name>
</gene>
<name>A0A316VMN1_9BASI</name>
<feature type="compositionally biased region" description="Basic and acidic residues" evidence="1">
    <location>
        <begin position="100"/>
        <end position="113"/>
    </location>
</feature>
<reference evidence="2 3" key="1">
    <citation type="journal article" date="2018" name="Mol. Biol. Evol.">
        <title>Broad Genomic Sampling Reveals a Smut Pathogenic Ancestry of the Fungal Clade Ustilaginomycotina.</title>
        <authorList>
            <person name="Kijpornyongpan T."/>
            <person name="Mondo S.J."/>
            <person name="Barry K."/>
            <person name="Sandor L."/>
            <person name="Lee J."/>
            <person name="Lipzen A."/>
            <person name="Pangilinan J."/>
            <person name="LaButti K."/>
            <person name="Hainaut M."/>
            <person name="Henrissat B."/>
            <person name="Grigoriev I.V."/>
            <person name="Spatafora J.W."/>
            <person name="Aime M.C."/>
        </authorList>
    </citation>
    <scope>NUCLEOTIDE SEQUENCE [LARGE SCALE GENOMIC DNA]</scope>
    <source>
        <strain evidence="2 3">MCA 4658</strain>
    </source>
</reference>
<accession>A0A316VMN1</accession>
<proteinExistence type="predicted"/>
<dbReference type="RefSeq" id="XP_025366059.1">
    <property type="nucleotide sequence ID" value="XM_025517506.1"/>
</dbReference>
<dbReference type="EMBL" id="KZ819519">
    <property type="protein sequence ID" value="PWN38899.1"/>
    <property type="molecule type" value="Genomic_DNA"/>
</dbReference>
<evidence type="ECO:0000313" key="2">
    <source>
        <dbReference type="EMBL" id="PWN38899.1"/>
    </source>
</evidence>
<keyword evidence="3" id="KW-1185">Reference proteome</keyword>
<evidence type="ECO:0000256" key="1">
    <source>
        <dbReference type="SAM" id="MobiDB-lite"/>
    </source>
</evidence>
<dbReference type="InParanoid" id="A0A316VMN1"/>
<evidence type="ECO:0000313" key="3">
    <source>
        <dbReference type="Proteomes" id="UP000245783"/>
    </source>
</evidence>
<protein>
    <submittedName>
        <fullName evidence="2">Uncharacterized protein</fullName>
    </submittedName>
</protein>
<organism evidence="2 3">
    <name type="scientific">Ceraceosorus guamensis</name>
    <dbReference type="NCBI Taxonomy" id="1522189"/>
    <lineage>
        <taxon>Eukaryota</taxon>
        <taxon>Fungi</taxon>
        <taxon>Dikarya</taxon>
        <taxon>Basidiomycota</taxon>
        <taxon>Ustilaginomycotina</taxon>
        <taxon>Exobasidiomycetes</taxon>
        <taxon>Ceraceosorales</taxon>
        <taxon>Ceraceosoraceae</taxon>
        <taxon>Ceraceosorus</taxon>
    </lineage>
</organism>
<dbReference type="Proteomes" id="UP000245783">
    <property type="component" value="Unassembled WGS sequence"/>
</dbReference>